<sequence>MSSESLAFPWRSDKLLAKVSLLAACLCTICGGVVYAFSLYGPQIGSKLGYSSVELNVIAISGNMGVFVSSPLFGYLADTHPPHRITKISVVLYLFGFTAMALTYDGVLKYHNFLVMAFYYFLVGTAGGCAYINATSTSGHNFKDRRGLGIGLPVTFFGLSAFFFSLINHTFFIEGKTPDTSGFLKFMGIFTSLLTLVASNFLVKMDSEQLSDETRLLSDSISYGTFDPSNSNDSTAISSPTWHPSNLSPEQDIGGWELFRNRDAQLLFVCILIIGGAGLVYINNVGTILHTLELVGEVENLPKLQSLSVSLLSISNCSGRLLFTATSDWLANLRKPIRRINWLVVSALIVGSINLATGYSTASYIVMCSIILGLGYGAMFAVAPTMTSVWFGTTRFGSNWGWMNIAPALGGQLLSLVFGAIYDSNISGKFEDGNLCKLGSRCYRLTFQITSTLCFVAAGLAYCLKKRRERHCR</sequence>
<name>A0ACC2SVB2_9FUNG</name>
<evidence type="ECO:0000313" key="1">
    <source>
        <dbReference type="EMBL" id="KAJ9066208.1"/>
    </source>
</evidence>
<dbReference type="Proteomes" id="UP001165960">
    <property type="component" value="Unassembled WGS sequence"/>
</dbReference>
<dbReference type="EMBL" id="QTSX02004301">
    <property type="protein sequence ID" value="KAJ9066208.1"/>
    <property type="molecule type" value="Genomic_DNA"/>
</dbReference>
<gene>
    <name evidence="1" type="ORF">DSO57_1011761</name>
</gene>
<proteinExistence type="predicted"/>
<comment type="caution">
    <text evidence="1">The sequence shown here is derived from an EMBL/GenBank/DDBJ whole genome shotgun (WGS) entry which is preliminary data.</text>
</comment>
<accession>A0ACC2SVB2</accession>
<protein>
    <submittedName>
        <fullName evidence="1">Uncharacterized protein</fullName>
    </submittedName>
</protein>
<reference evidence="1" key="1">
    <citation type="submission" date="2022-04" db="EMBL/GenBank/DDBJ databases">
        <title>Genome of the entomopathogenic fungus Entomophthora muscae.</title>
        <authorList>
            <person name="Elya C."/>
            <person name="Lovett B.R."/>
            <person name="Lee E."/>
            <person name="Macias A.M."/>
            <person name="Hajek A.E."/>
            <person name="De Bivort B.L."/>
            <person name="Kasson M.T."/>
            <person name="De Fine Licht H.H."/>
            <person name="Stajich J.E."/>
        </authorList>
    </citation>
    <scope>NUCLEOTIDE SEQUENCE</scope>
    <source>
        <strain evidence="1">Berkeley</strain>
    </source>
</reference>
<organism evidence="1 2">
    <name type="scientific">Entomophthora muscae</name>
    <dbReference type="NCBI Taxonomy" id="34485"/>
    <lineage>
        <taxon>Eukaryota</taxon>
        <taxon>Fungi</taxon>
        <taxon>Fungi incertae sedis</taxon>
        <taxon>Zoopagomycota</taxon>
        <taxon>Entomophthoromycotina</taxon>
        <taxon>Entomophthoromycetes</taxon>
        <taxon>Entomophthorales</taxon>
        <taxon>Entomophthoraceae</taxon>
        <taxon>Entomophthora</taxon>
    </lineage>
</organism>
<evidence type="ECO:0000313" key="2">
    <source>
        <dbReference type="Proteomes" id="UP001165960"/>
    </source>
</evidence>
<keyword evidence="2" id="KW-1185">Reference proteome</keyword>